<accession>A0A6J4LMR2</accession>
<feature type="non-terminal residue" evidence="1">
    <location>
        <position position="36"/>
    </location>
</feature>
<name>A0A6J4LMR2_9GAMM</name>
<sequence>WKPQTPLWRRSRVSCAGCRSRPPCCSACGCCGCSHR</sequence>
<proteinExistence type="predicted"/>
<protein>
    <submittedName>
        <fullName evidence="1">Uncharacterized protein</fullName>
    </submittedName>
</protein>
<dbReference type="EMBL" id="CADCUA010000468">
    <property type="protein sequence ID" value="CAA9335861.1"/>
    <property type="molecule type" value="Genomic_DNA"/>
</dbReference>
<organism evidence="1">
    <name type="scientific">uncultured Lysobacter sp</name>
    <dbReference type="NCBI Taxonomy" id="271060"/>
    <lineage>
        <taxon>Bacteria</taxon>
        <taxon>Pseudomonadati</taxon>
        <taxon>Pseudomonadota</taxon>
        <taxon>Gammaproteobacteria</taxon>
        <taxon>Lysobacterales</taxon>
        <taxon>Lysobacteraceae</taxon>
        <taxon>Lysobacter</taxon>
        <taxon>environmental samples</taxon>
    </lineage>
</organism>
<reference evidence="1" key="1">
    <citation type="submission" date="2020-02" db="EMBL/GenBank/DDBJ databases">
        <authorList>
            <person name="Meier V. D."/>
        </authorList>
    </citation>
    <scope>NUCLEOTIDE SEQUENCE</scope>
    <source>
        <strain evidence="1">AVDCRST_MAG71</strain>
    </source>
</reference>
<dbReference type="AlphaFoldDB" id="A0A6J4LMR2"/>
<gene>
    <name evidence="1" type="ORF">AVDCRST_MAG71-1997</name>
</gene>
<feature type="non-terminal residue" evidence="1">
    <location>
        <position position="1"/>
    </location>
</feature>
<evidence type="ECO:0000313" key="1">
    <source>
        <dbReference type="EMBL" id="CAA9335861.1"/>
    </source>
</evidence>